<evidence type="ECO:0000256" key="2">
    <source>
        <dbReference type="SAM" id="SignalP"/>
    </source>
</evidence>
<gene>
    <name evidence="4" type="ORF">H9862_00190</name>
</gene>
<dbReference type="Gene3D" id="3.40.630.40">
    <property type="entry name" value="Zn-dependent exopeptidases"/>
    <property type="match status" value="1"/>
</dbReference>
<proteinExistence type="predicted"/>
<sequence length="306" mass="33124">MKHGAWAMVAALLLFLVGCSIQAAAGRGSLAGDLVILDIGHYVGAEGAVMPSAIDGKRFSETAFWYRYCYDVKREVERAGYRCVVTNRGFAPTSEPLASEARRAGVVHLRRPDRGGQRRPSHYHPDRVGSGIVSADYAIYRRAACVVFLHHNSSSSGWVTGASPSLIICNRYNGRGLGQALASVMDREILDHGMPNGGRKCRVQARYVDADRSAAWMNALDDSGIPAAVIEVAYLNNRGHAAFLVNDANARRYARAVGKGIVNFMSAGGNARPHVRADENKPDEGSFGYAAESRRLNVPGAKRLVH</sequence>
<accession>A0A9D1V9Q3</accession>
<dbReference type="SUPFAM" id="SSF53187">
    <property type="entry name" value="Zn-dependent exopeptidases"/>
    <property type="match status" value="1"/>
</dbReference>
<evidence type="ECO:0000313" key="5">
    <source>
        <dbReference type="Proteomes" id="UP000823964"/>
    </source>
</evidence>
<dbReference type="Proteomes" id="UP000823964">
    <property type="component" value="Unassembled WGS sequence"/>
</dbReference>
<organism evidence="4 5">
    <name type="scientific">Candidatus Akkermansia intestinigallinarum</name>
    <dbReference type="NCBI Taxonomy" id="2838431"/>
    <lineage>
        <taxon>Bacteria</taxon>
        <taxon>Pseudomonadati</taxon>
        <taxon>Verrucomicrobiota</taxon>
        <taxon>Verrucomicrobiia</taxon>
        <taxon>Verrucomicrobiales</taxon>
        <taxon>Akkermansiaceae</taxon>
        <taxon>Akkermansia</taxon>
    </lineage>
</organism>
<dbReference type="GO" id="GO:0009253">
    <property type="term" value="P:peptidoglycan catabolic process"/>
    <property type="evidence" value="ECO:0007669"/>
    <property type="project" value="InterPro"/>
</dbReference>
<dbReference type="AlphaFoldDB" id="A0A9D1V9Q3"/>
<reference evidence="4" key="2">
    <citation type="submission" date="2021-04" db="EMBL/GenBank/DDBJ databases">
        <authorList>
            <person name="Gilroy R."/>
        </authorList>
    </citation>
    <scope>NUCLEOTIDE SEQUENCE</scope>
    <source>
        <strain evidence="4">14975</strain>
    </source>
</reference>
<dbReference type="Pfam" id="PF01520">
    <property type="entry name" value="Amidase_3"/>
    <property type="match status" value="1"/>
</dbReference>
<comment type="caution">
    <text evidence="4">The sequence shown here is derived from an EMBL/GenBank/DDBJ whole genome shotgun (WGS) entry which is preliminary data.</text>
</comment>
<feature type="signal peptide" evidence="2">
    <location>
        <begin position="1"/>
        <end position="25"/>
    </location>
</feature>
<feature type="domain" description="MurNAc-LAA" evidence="3">
    <location>
        <begin position="35"/>
        <end position="262"/>
    </location>
</feature>
<evidence type="ECO:0000313" key="4">
    <source>
        <dbReference type="EMBL" id="HIX19002.1"/>
    </source>
</evidence>
<keyword evidence="2" id="KW-0732">Signal</keyword>
<dbReference type="InterPro" id="IPR002508">
    <property type="entry name" value="MurNAc-LAA_cat"/>
</dbReference>
<feature type="chain" id="PRO_5038363398" evidence="2">
    <location>
        <begin position="26"/>
        <end position="306"/>
    </location>
</feature>
<dbReference type="GO" id="GO:0008745">
    <property type="term" value="F:N-acetylmuramoyl-L-alanine amidase activity"/>
    <property type="evidence" value="ECO:0007669"/>
    <property type="project" value="InterPro"/>
</dbReference>
<name>A0A9D1V9Q3_9BACT</name>
<evidence type="ECO:0000259" key="3">
    <source>
        <dbReference type="Pfam" id="PF01520"/>
    </source>
</evidence>
<dbReference type="EMBL" id="DXFQ01000005">
    <property type="protein sequence ID" value="HIX19002.1"/>
    <property type="molecule type" value="Genomic_DNA"/>
</dbReference>
<dbReference type="PROSITE" id="PS51257">
    <property type="entry name" value="PROKAR_LIPOPROTEIN"/>
    <property type="match status" value="1"/>
</dbReference>
<reference evidence="4" key="1">
    <citation type="journal article" date="2021" name="PeerJ">
        <title>Extensive microbial diversity within the chicken gut microbiome revealed by metagenomics and culture.</title>
        <authorList>
            <person name="Gilroy R."/>
            <person name="Ravi A."/>
            <person name="Getino M."/>
            <person name="Pursley I."/>
            <person name="Horton D.L."/>
            <person name="Alikhan N.F."/>
            <person name="Baker D."/>
            <person name="Gharbi K."/>
            <person name="Hall N."/>
            <person name="Watson M."/>
            <person name="Adriaenssens E.M."/>
            <person name="Foster-Nyarko E."/>
            <person name="Jarju S."/>
            <person name="Secka A."/>
            <person name="Antonio M."/>
            <person name="Oren A."/>
            <person name="Chaudhuri R.R."/>
            <person name="La Ragione R."/>
            <person name="Hildebrand F."/>
            <person name="Pallen M.J."/>
        </authorList>
    </citation>
    <scope>NUCLEOTIDE SEQUENCE</scope>
    <source>
        <strain evidence="4">14975</strain>
    </source>
</reference>
<evidence type="ECO:0000256" key="1">
    <source>
        <dbReference type="SAM" id="MobiDB-lite"/>
    </source>
</evidence>
<feature type="compositionally biased region" description="Basic and acidic residues" evidence="1">
    <location>
        <begin position="275"/>
        <end position="284"/>
    </location>
</feature>
<feature type="region of interest" description="Disordered" evidence="1">
    <location>
        <begin position="270"/>
        <end position="291"/>
    </location>
</feature>
<protein>
    <submittedName>
        <fullName evidence="4">N-acetylmuramoyl-L-alanine amidase</fullName>
    </submittedName>
</protein>